<feature type="transmembrane region" description="Helical" evidence="1">
    <location>
        <begin position="140"/>
        <end position="160"/>
    </location>
</feature>
<evidence type="ECO:0000313" key="2">
    <source>
        <dbReference type="EMBL" id="TDP72603.1"/>
    </source>
</evidence>
<feature type="transmembrane region" description="Helical" evidence="1">
    <location>
        <begin position="265"/>
        <end position="294"/>
    </location>
</feature>
<keyword evidence="1" id="KW-0812">Transmembrane</keyword>
<dbReference type="EMBL" id="SNXS01000002">
    <property type="protein sequence ID" value="TDP72603.1"/>
    <property type="molecule type" value="Genomic_DNA"/>
</dbReference>
<reference evidence="2 3" key="1">
    <citation type="submission" date="2019-03" db="EMBL/GenBank/DDBJ databases">
        <title>Genomic Encyclopedia of Type Strains, Phase IV (KMG-IV): sequencing the most valuable type-strain genomes for metagenomic binning, comparative biology and taxonomic classification.</title>
        <authorList>
            <person name="Goeker M."/>
        </authorList>
    </citation>
    <scope>NUCLEOTIDE SEQUENCE [LARGE SCALE GENOMIC DNA]</scope>
    <source>
        <strain evidence="2 3">DSM 16998</strain>
    </source>
</reference>
<keyword evidence="3" id="KW-1185">Reference proteome</keyword>
<dbReference type="OrthoDB" id="8898117at2"/>
<dbReference type="AlphaFoldDB" id="A0A4R6QPJ2"/>
<accession>A0A4R6QPJ2</accession>
<dbReference type="RefSeq" id="WP_133700055.1">
    <property type="nucleotide sequence ID" value="NZ_SNXS01000002.1"/>
</dbReference>
<feature type="transmembrane region" description="Helical" evidence="1">
    <location>
        <begin position="222"/>
        <end position="245"/>
    </location>
</feature>
<protein>
    <submittedName>
        <fullName evidence="2">Uncharacterized protein</fullName>
    </submittedName>
</protein>
<dbReference type="Proteomes" id="UP000295361">
    <property type="component" value="Unassembled WGS sequence"/>
</dbReference>
<comment type="caution">
    <text evidence="2">The sequence shown here is derived from an EMBL/GenBank/DDBJ whole genome shotgun (WGS) entry which is preliminary data.</text>
</comment>
<proteinExistence type="predicted"/>
<evidence type="ECO:0000256" key="1">
    <source>
        <dbReference type="SAM" id="Phobius"/>
    </source>
</evidence>
<feature type="transmembrane region" description="Helical" evidence="1">
    <location>
        <begin position="55"/>
        <end position="78"/>
    </location>
</feature>
<organism evidence="2 3">
    <name type="scientific">Roseateles toxinivorans</name>
    <dbReference type="NCBI Taxonomy" id="270368"/>
    <lineage>
        <taxon>Bacteria</taxon>
        <taxon>Pseudomonadati</taxon>
        <taxon>Pseudomonadota</taxon>
        <taxon>Betaproteobacteria</taxon>
        <taxon>Burkholderiales</taxon>
        <taxon>Sphaerotilaceae</taxon>
        <taxon>Roseateles</taxon>
    </lineage>
</organism>
<gene>
    <name evidence="2" type="ORF">DES47_102348</name>
</gene>
<evidence type="ECO:0000313" key="3">
    <source>
        <dbReference type="Proteomes" id="UP000295361"/>
    </source>
</evidence>
<keyword evidence="1" id="KW-0472">Membrane</keyword>
<name>A0A4R6QPJ2_9BURK</name>
<keyword evidence="1" id="KW-1133">Transmembrane helix</keyword>
<feature type="transmembrane region" description="Helical" evidence="1">
    <location>
        <begin position="103"/>
        <end position="128"/>
    </location>
</feature>
<sequence length="304" mass="31259">MQPKISLHTLNRVLNSLEAVRNGRALWALLATFCMAGLLLAMAESSLAKADGPWGVIWAGLALTTAFYGINTTGLLIMDQALGRPVRDVQDAFTDALGSAHRVLLTLLVVVLGAILGLGLLLGLLWLVRLPVVGTPLFGLLVPVGVVALGVASFTVAVLVGPLTGPSVWAGQGVHATLQLLWRHWRGGLLDVALLMGAVLVLTALVSAIVTFVVMTGGRAMALLAVWVVGIDLPPQQLMAGLFGYGLRSLGAAGAPVAATPLGMAAVVGGGLVFALALVLPGLVYLSGCCAVYLSLKPEEADAL</sequence>
<feature type="transmembrane region" description="Helical" evidence="1">
    <location>
        <begin position="192"/>
        <end position="215"/>
    </location>
</feature>
<dbReference type="InParanoid" id="A0A4R6QPJ2"/>
<feature type="transmembrane region" description="Helical" evidence="1">
    <location>
        <begin position="25"/>
        <end position="43"/>
    </location>
</feature>